<proteinExistence type="predicted"/>
<organism evidence="1">
    <name type="scientific">viral metagenome</name>
    <dbReference type="NCBI Taxonomy" id="1070528"/>
    <lineage>
        <taxon>unclassified sequences</taxon>
        <taxon>metagenomes</taxon>
        <taxon>organismal metagenomes</taxon>
    </lineage>
</organism>
<reference evidence="1" key="1">
    <citation type="journal article" date="2020" name="Nature">
        <title>Giant virus diversity and host interactions through global metagenomics.</title>
        <authorList>
            <person name="Schulz F."/>
            <person name="Roux S."/>
            <person name="Paez-Espino D."/>
            <person name="Jungbluth S."/>
            <person name="Walsh D.A."/>
            <person name="Denef V.J."/>
            <person name="McMahon K.D."/>
            <person name="Konstantinidis K.T."/>
            <person name="Eloe-Fadrosh E.A."/>
            <person name="Kyrpides N.C."/>
            <person name="Woyke T."/>
        </authorList>
    </citation>
    <scope>NUCLEOTIDE SEQUENCE</scope>
    <source>
        <strain evidence="1">GVMAG-M-3300018080-19</strain>
    </source>
</reference>
<sequence>MEAAQVVEPEEPEKSDPYENLGNHCKSYIEHIFCRYTLASKKRIIDCLALYRSGQMILYELLFHQHAGVRECSKLYVCLDAYDCRRFFNRLQDEYQNHQTAVNPILDFICNSPRMVRFEGAKMPLFRFRAHLTEWMACKKLSHSYTIEQLMKVFKAEGLEIKKGQGLWEGQSFTGRFLYGITLREPFDWRLEDADEDEKLLPILSRQVCPNCGPCPHKRRRVLF</sequence>
<evidence type="ECO:0000313" key="1">
    <source>
        <dbReference type="EMBL" id="QHS93834.1"/>
    </source>
</evidence>
<dbReference type="AlphaFoldDB" id="A0A6C0BQC6"/>
<protein>
    <submittedName>
        <fullName evidence="1">Uncharacterized protein</fullName>
    </submittedName>
</protein>
<dbReference type="EMBL" id="MN739210">
    <property type="protein sequence ID" value="QHS93834.1"/>
    <property type="molecule type" value="Genomic_DNA"/>
</dbReference>
<name>A0A6C0BQC6_9ZZZZ</name>
<accession>A0A6C0BQC6</accession>